<proteinExistence type="predicted"/>
<dbReference type="AlphaFoldDB" id="C0NZT1"/>
<dbReference type="Proteomes" id="UP000001631">
    <property type="component" value="Unassembled WGS sequence"/>
</dbReference>
<dbReference type="GeneID" id="69041677"/>
<evidence type="ECO:0000313" key="1">
    <source>
        <dbReference type="EMBL" id="EEH03021.1"/>
    </source>
</evidence>
<dbReference type="HOGENOM" id="CLU_2072464_0_0_1"/>
<reference evidence="1" key="1">
    <citation type="submission" date="2009-02" db="EMBL/GenBank/DDBJ databases">
        <title>The Genome Sequence of Ajellomyces capsulatus strain G186AR.</title>
        <authorList>
            <consortium name="The Broad Institute Genome Sequencing Platform"/>
            <person name="Champion M."/>
            <person name="Cuomo C."/>
            <person name="Ma L.-J."/>
            <person name="Henn M.R."/>
            <person name="Sil A."/>
            <person name="Goldman B."/>
            <person name="Young S.K."/>
            <person name="Kodira C.D."/>
            <person name="Zeng Q."/>
            <person name="Koehrsen M."/>
            <person name="Alvarado L."/>
            <person name="Berlin A."/>
            <person name="Borenstein D."/>
            <person name="Chen Z."/>
            <person name="Engels R."/>
            <person name="Freedman E."/>
            <person name="Gellesch M."/>
            <person name="Goldberg J."/>
            <person name="Griggs A."/>
            <person name="Gujja S."/>
            <person name="Heiman D."/>
            <person name="Hepburn T."/>
            <person name="Howarth C."/>
            <person name="Jen D."/>
            <person name="Larson L."/>
            <person name="Lewis B."/>
            <person name="Mehta T."/>
            <person name="Park D."/>
            <person name="Pearson M."/>
            <person name="Roberts A."/>
            <person name="Saif S."/>
            <person name="Shea T."/>
            <person name="Shenoy N."/>
            <person name="Sisk P."/>
            <person name="Stolte C."/>
            <person name="Sykes S."/>
            <person name="Walk T."/>
            <person name="White J."/>
            <person name="Yandava C."/>
            <person name="Klein B."/>
            <person name="McEwen J.G."/>
            <person name="Puccia R."/>
            <person name="Goldman G.H."/>
            <person name="Felipe M.S."/>
            <person name="Nino-Vega G."/>
            <person name="San-Blas G."/>
            <person name="Taylor J."/>
            <person name="Mendoza L."/>
            <person name="Galagan J."/>
            <person name="Nusbaum C."/>
            <person name="Birren B."/>
        </authorList>
    </citation>
    <scope>NUCLEOTIDE SEQUENCE</scope>
    <source>
        <strain evidence="1">G186AR</strain>
    </source>
</reference>
<dbReference type="EMBL" id="GG663379">
    <property type="protein sequence ID" value="EEH03021.1"/>
    <property type="molecule type" value="Genomic_DNA"/>
</dbReference>
<dbReference type="InParanoid" id="C0NZT1"/>
<organism evidence="1 2">
    <name type="scientific">Ajellomyces capsulatus (strain G186AR / H82 / ATCC MYA-2454 / RMSCC 2432)</name>
    <name type="common">Darling's disease fungus</name>
    <name type="synonym">Histoplasma capsulatum</name>
    <dbReference type="NCBI Taxonomy" id="447093"/>
    <lineage>
        <taxon>Eukaryota</taxon>
        <taxon>Fungi</taxon>
        <taxon>Dikarya</taxon>
        <taxon>Ascomycota</taxon>
        <taxon>Pezizomycotina</taxon>
        <taxon>Eurotiomycetes</taxon>
        <taxon>Eurotiomycetidae</taxon>
        <taxon>Onygenales</taxon>
        <taxon>Ajellomycetaceae</taxon>
        <taxon>Histoplasma</taxon>
    </lineage>
</organism>
<evidence type="ECO:0000313" key="2">
    <source>
        <dbReference type="Proteomes" id="UP000001631"/>
    </source>
</evidence>
<gene>
    <name evidence="1" type="ORF">HCBG_08661</name>
</gene>
<name>C0NZT1_AJECG</name>
<protein>
    <submittedName>
        <fullName evidence="1">Uncharacterized protein</fullName>
    </submittedName>
</protein>
<sequence length="118" mass="12389">MYELPGLLGRLRFWAFYQTPFLESAAPESGGEGPLAGWRWSGVEVEWSGAAAVGGLSRTDLDLDVVQVSSQVSALEEGWRGGVRDGGDGDDDDDDAECWGVELFVGGYGRGGEGSTGG</sequence>
<accession>C0NZT1</accession>
<keyword evidence="2" id="KW-1185">Reference proteome</keyword>
<dbReference type="RefSeq" id="XP_045283502.1">
    <property type="nucleotide sequence ID" value="XM_045435710.1"/>
</dbReference>